<dbReference type="STRING" id="1002526.SAMN05216578_11912"/>
<dbReference type="AlphaFoldDB" id="A0A1I6C977"/>
<dbReference type="RefSeq" id="WP_235818668.1">
    <property type="nucleotide sequence ID" value="NZ_FOYD01000019.1"/>
</dbReference>
<evidence type="ECO:0000313" key="2">
    <source>
        <dbReference type="EMBL" id="SFQ89717.1"/>
    </source>
</evidence>
<proteinExistence type="predicted"/>
<accession>A0A1I6C977</accession>
<protein>
    <submittedName>
        <fullName evidence="2">DNA polymerase V</fullName>
    </submittedName>
</protein>
<evidence type="ECO:0000313" key="3">
    <source>
        <dbReference type="Proteomes" id="UP000242815"/>
    </source>
</evidence>
<dbReference type="Pfam" id="PF13438">
    <property type="entry name" value="DUF4113"/>
    <property type="match status" value="1"/>
</dbReference>
<organism evidence="2 3">
    <name type="scientific">Halopseudomonas formosensis</name>
    <dbReference type="NCBI Taxonomy" id="1002526"/>
    <lineage>
        <taxon>Bacteria</taxon>
        <taxon>Pseudomonadati</taxon>
        <taxon>Pseudomonadota</taxon>
        <taxon>Gammaproteobacteria</taxon>
        <taxon>Pseudomonadales</taxon>
        <taxon>Pseudomonadaceae</taxon>
        <taxon>Halopseudomonas</taxon>
    </lineage>
</organism>
<sequence>MASEGLDAIYRTGYAYAQAEILLMDLRQRGEFMGDLFAPVQPEITECVMGILDQVNSRWGKGTLRPARVPAEPEWSMRRELLSPRYTTDWKGLWKVNCG</sequence>
<name>A0A1I6C977_9GAMM</name>
<reference evidence="2 3" key="1">
    <citation type="submission" date="2016-10" db="EMBL/GenBank/DDBJ databases">
        <authorList>
            <person name="de Groot N.N."/>
        </authorList>
    </citation>
    <scope>NUCLEOTIDE SEQUENCE [LARGE SCALE GENOMIC DNA]</scope>
    <source>
        <strain evidence="2 3">JCM 18415</strain>
    </source>
</reference>
<feature type="domain" description="DUF4113" evidence="1">
    <location>
        <begin position="47"/>
        <end position="96"/>
    </location>
</feature>
<evidence type="ECO:0000259" key="1">
    <source>
        <dbReference type="Pfam" id="PF13438"/>
    </source>
</evidence>
<dbReference type="Proteomes" id="UP000242815">
    <property type="component" value="Unassembled WGS sequence"/>
</dbReference>
<dbReference type="InterPro" id="IPR025188">
    <property type="entry name" value="DUF4113"/>
</dbReference>
<gene>
    <name evidence="2" type="ORF">SAMN05216578_11912</name>
</gene>
<dbReference type="EMBL" id="FOYD01000019">
    <property type="protein sequence ID" value="SFQ89717.1"/>
    <property type="molecule type" value="Genomic_DNA"/>
</dbReference>